<evidence type="ECO:0000313" key="2">
    <source>
        <dbReference type="EMBL" id="CNL80654.1"/>
    </source>
</evidence>
<proteinExistence type="predicted"/>
<accession>A0A0T9UXG9</accession>
<protein>
    <submittedName>
        <fullName evidence="2">Hemagglutinin/adhesin repeat-containing protein</fullName>
    </submittedName>
</protein>
<dbReference type="InterPro" id="IPR029501">
    <property type="entry name" value="EndoU_bac"/>
</dbReference>
<evidence type="ECO:0000313" key="3">
    <source>
        <dbReference type="Proteomes" id="UP000040088"/>
    </source>
</evidence>
<dbReference type="AlphaFoldDB" id="A0A0T9UXG9"/>
<evidence type="ECO:0000259" key="1">
    <source>
        <dbReference type="Pfam" id="PF14436"/>
    </source>
</evidence>
<dbReference type="Proteomes" id="UP000040088">
    <property type="component" value="Unassembled WGS sequence"/>
</dbReference>
<dbReference type="Pfam" id="PF14436">
    <property type="entry name" value="EndoU_bacteria"/>
    <property type="match status" value="1"/>
</dbReference>
<dbReference type="CDD" id="cd20686">
    <property type="entry name" value="CdiA-CT_Ec-like"/>
    <property type="match status" value="1"/>
</dbReference>
<organism evidence="2 3">
    <name type="scientific">Yersinia aleksiciae</name>
    <dbReference type="NCBI Taxonomy" id="263819"/>
    <lineage>
        <taxon>Bacteria</taxon>
        <taxon>Pseudomonadati</taxon>
        <taxon>Pseudomonadota</taxon>
        <taxon>Gammaproteobacteria</taxon>
        <taxon>Enterobacterales</taxon>
        <taxon>Yersiniaceae</taxon>
        <taxon>Yersinia</taxon>
    </lineage>
</organism>
<feature type="domain" description="Bacterial EndoU nuclease" evidence="1">
    <location>
        <begin position="224"/>
        <end position="347"/>
    </location>
</feature>
<reference evidence="3" key="1">
    <citation type="submission" date="2015-03" db="EMBL/GenBank/DDBJ databases">
        <authorList>
            <consortium name="Pathogen Informatics"/>
        </authorList>
    </citation>
    <scope>NUCLEOTIDE SEQUENCE [LARGE SCALE GENOMIC DNA]</scope>
    <source>
        <strain evidence="3">IP27925</strain>
    </source>
</reference>
<sequence>MGENFIGSQQWQEQQAQLSRIAGAVAGALATGKAEGVYSGADAAEVVERFNRQLHLAEIKAVNELAQDDRVKQERFLAASCRQVNCTAQASLNSAERMQAETLMAQYPNTPEEEGILTHYWIQKEKKRFGNYPALTGFEQIQLFTYTDADKLSDSQTFAKNQWIESASKATGWSKETIEALGLSISLVGLVRGKRFGQKFSAYPTGISFNISQKNHLAKFDGFTQKTGIKGAHNADEFYSAAVKNGVKIVSSTPSGINGITQVKYQVPAYDRAGNIVGYKSTEYPKTIYSPKIFSDQKILDLGQQAASNGYNNAISKGLRQYDSAAGGVNFRIYIDQETGTVRNFHPK</sequence>
<name>A0A0T9UXG9_YERAE</name>
<gene>
    <name evidence="2" type="ORF">ERS008460_03826</name>
</gene>
<dbReference type="EMBL" id="CQEM01000023">
    <property type="protein sequence ID" value="CNL80654.1"/>
    <property type="molecule type" value="Genomic_DNA"/>
</dbReference>